<evidence type="ECO:0000256" key="1">
    <source>
        <dbReference type="ARBA" id="ARBA00022771"/>
    </source>
</evidence>
<accession>A0AAN8WVD5</accession>
<protein>
    <recommendedName>
        <fullName evidence="4">RING-type domain-containing protein</fullName>
    </recommendedName>
</protein>
<dbReference type="EMBL" id="JAXCGZ010013996">
    <property type="protein sequence ID" value="KAK7071732.1"/>
    <property type="molecule type" value="Genomic_DNA"/>
</dbReference>
<sequence length="221" mass="25948">MNSLECSVCFQKYDEREHSPRCLTCGHTACSSCIYHLLGNRPFLKCPICRALHKIKVKTPQQIPLNYELVKLISKDNQQRGYKAKEIQIFQFVKQAMSQSTDEVYESFQALLLKLSRYQTHMEVKEYLHIKGMTELSDDIIYLVEAVHNVITFRETSQNLLKDGFSQLEKLKAHRKQLQDCETSQELVVAQFHLLQSCEGFRKWRTQEHVRHLENLAQNEK</sequence>
<dbReference type="SUPFAM" id="SSF57850">
    <property type="entry name" value="RING/U-box"/>
    <property type="match status" value="1"/>
</dbReference>
<dbReference type="PANTHER" id="PTHR47156">
    <property type="entry name" value="PROTEIN CBG20824"/>
    <property type="match status" value="1"/>
</dbReference>
<dbReference type="InterPro" id="IPR013083">
    <property type="entry name" value="Znf_RING/FYVE/PHD"/>
</dbReference>
<feature type="domain" description="RING-type" evidence="4">
    <location>
        <begin position="6"/>
        <end position="50"/>
    </location>
</feature>
<evidence type="ECO:0000256" key="2">
    <source>
        <dbReference type="ARBA" id="ARBA00022833"/>
    </source>
</evidence>
<dbReference type="InterPro" id="IPR052667">
    <property type="entry name" value="E3_ubiquitin-ligase_RING"/>
</dbReference>
<dbReference type="GO" id="GO:0008270">
    <property type="term" value="F:zinc ion binding"/>
    <property type="evidence" value="ECO:0007669"/>
    <property type="project" value="UniProtKB-KW"/>
</dbReference>
<gene>
    <name evidence="5" type="ORF">SK128_025314</name>
</gene>
<evidence type="ECO:0000313" key="5">
    <source>
        <dbReference type="EMBL" id="KAK7071732.1"/>
    </source>
</evidence>
<evidence type="ECO:0000259" key="4">
    <source>
        <dbReference type="PROSITE" id="PS50089"/>
    </source>
</evidence>
<dbReference type="InterPro" id="IPR001841">
    <property type="entry name" value="Znf_RING"/>
</dbReference>
<keyword evidence="2" id="KW-0862">Zinc</keyword>
<dbReference type="SMART" id="SM00184">
    <property type="entry name" value="RING"/>
    <property type="match status" value="1"/>
</dbReference>
<keyword evidence="6" id="KW-1185">Reference proteome</keyword>
<reference evidence="5 6" key="1">
    <citation type="submission" date="2023-11" db="EMBL/GenBank/DDBJ databases">
        <title>Halocaridina rubra genome assembly.</title>
        <authorList>
            <person name="Smith C."/>
        </authorList>
    </citation>
    <scope>NUCLEOTIDE SEQUENCE [LARGE SCALE GENOMIC DNA]</scope>
    <source>
        <strain evidence="5">EP-1</strain>
        <tissue evidence="5">Whole</tissue>
    </source>
</reference>
<dbReference type="AlphaFoldDB" id="A0AAN8WVD5"/>
<dbReference type="Pfam" id="PF13639">
    <property type="entry name" value="zf-RING_2"/>
    <property type="match status" value="1"/>
</dbReference>
<keyword evidence="1 3" id="KW-0479">Metal-binding</keyword>
<evidence type="ECO:0000313" key="6">
    <source>
        <dbReference type="Proteomes" id="UP001381693"/>
    </source>
</evidence>
<dbReference type="Proteomes" id="UP001381693">
    <property type="component" value="Unassembled WGS sequence"/>
</dbReference>
<evidence type="ECO:0000256" key="3">
    <source>
        <dbReference type="PROSITE-ProRule" id="PRU00175"/>
    </source>
</evidence>
<dbReference type="PROSITE" id="PS50089">
    <property type="entry name" value="ZF_RING_2"/>
    <property type="match status" value="1"/>
</dbReference>
<proteinExistence type="predicted"/>
<dbReference type="PANTHER" id="PTHR47156:SF10">
    <property type="entry name" value="E3 UBIQUITIN-PROTEIN LIGASE TRIM-21-RELATED"/>
    <property type="match status" value="1"/>
</dbReference>
<organism evidence="5 6">
    <name type="scientific">Halocaridina rubra</name>
    <name type="common">Hawaiian red shrimp</name>
    <dbReference type="NCBI Taxonomy" id="373956"/>
    <lineage>
        <taxon>Eukaryota</taxon>
        <taxon>Metazoa</taxon>
        <taxon>Ecdysozoa</taxon>
        <taxon>Arthropoda</taxon>
        <taxon>Crustacea</taxon>
        <taxon>Multicrustacea</taxon>
        <taxon>Malacostraca</taxon>
        <taxon>Eumalacostraca</taxon>
        <taxon>Eucarida</taxon>
        <taxon>Decapoda</taxon>
        <taxon>Pleocyemata</taxon>
        <taxon>Caridea</taxon>
        <taxon>Atyoidea</taxon>
        <taxon>Atyidae</taxon>
        <taxon>Halocaridina</taxon>
    </lineage>
</organism>
<feature type="non-terminal residue" evidence="5">
    <location>
        <position position="221"/>
    </location>
</feature>
<comment type="caution">
    <text evidence="5">The sequence shown here is derived from an EMBL/GenBank/DDBJ whole genome shotgun (WGS) entry which is preliminary data.</text>
</comment>
<dbReference type="Gene3D" id="3.30.40.10">
    <property type="entry name" value="Zinc/RING finger domain, C3HC4 (zinc finger)"/>
    <property type="match status" value="1"/>
</dbReference>
<name>A0AAN8WVD5_HALRR</name>
<keyword evidence="1 3" id="KW-0863">Zinc-finger</keyword>